<dbReference type="AlphaFoldDB" id="A0A2C9KZ45"/>
<proteinExistence type="predicted"/>
<gene>
    <name evidence="2" type="primary">106063934</name>
</gene>
<dbReference type="VEuPathDB" id="VectorBase:BGLB025135"/>
<sequence>MCEKEPLHTFMDDIKYQMVKEDNKRTPFYCSEVQIQAKCKRTLEKIEKKKKLVTSEFHRQHLMLESQLDKLLKTKRDLGLVGSKERRRHSVPSNLLLASHVMSPCQIHGVESNRRDLIGRSPTNNEIQNKRRDLIGHSSANNDTKKSSLQKRITKQSLPDIRRMSHDFTDNSQQNTLMTSQSNFIKGRRRATIAEGTVSKDLFSSLNTGTFK</sequence>
<dbReference type="EnsemblMetazoa" id="BGLB025135-RA">
    <property type="protein sequence ID" value="BGLB025135-PA"/>
    <property type="gene ID" value="BGLB025135"/>
</dbReference>
<dbReference type="KEGG" id="bgt:106063934"/>
<dbReference type="Proteomes" id="UP000076420">
    <property type="component" value="Unassembled WGS sequence"/>
</dbReference>
<accession>A0A2C9KZ45</accession>
<feature type="region of interest" description="Disordered" evidence="1">
    <location>
        <begin position="116"/>
        <end position="153"/>
    </location>
</feature>
<protein>
    <submittedName>
        <fullName evidence="2">Uncharacterized protein</fullName>
    </submittedName>
</protein>
<organism evidence="2 3">
    <name type="scientific">Biomphalaria glabrata</name>
    <name type="common">Bloodfluke planorb</name>
    <name type="synonym">Freshwater snail</name>
    <dbReference type="NCBI Taxonomy" id="6526"/>
    <lineage>
        <taxon>Eukaryota</taxon>
        <taxon>Metazoa</taxon>
        <taxon>Spiralia</taxon>
        <taxon>Lophotrochozoa</taxon>
        <taxon>Mollusca</taxon>
        <taxon>Gastropoda</taxon>
        <taxon>Heterobranchia</taxon>
        <taxon>Euthyneura</taxon>
        <taxon>Panpulmonata</taxon>
        <taxon>Hygrophila</taxon>
        <taxon>Lymnaeoidea</taxon>
        <taxon>Planorbidae</taxon>
        <taxon>Biomphalaria</taxon>
    </lineage>
</organism>
<evidence type="ECO:0000256" key="1">
    <source>
        <dbReference type="SAM" id="MobiDB-lite"/>
    </source>
</evidence>
<reference evidence="2" key="1">
    <citation type="submission" date="2020-05" db="UniProtKB">
        <authorList>
            <consortium name="EnsemblMetazoa"/>
        </authorList>
    </citation>
    <scope>IDENTIFICATION</scope>
    <source>
        <strain evidence="2">BB02</strain>
    </source>
</reference>
<evidence type="ECO:0000313" key="3">
    <source>
        <dbReference type="Proteomes" id="UP000076420"/>
    </source>
</evidence>
<name>A0A2C9KZ45_BIOGL</name>
<evidence type="ECO:0000313" key="2">
    <source>
        <dbReference type="EnsemblMetazoa" id="BGLB025135-PA"/>
    </source>
</evidence>